<dbReference type="Pfam" id="PF00126">
    <property type="entry name" value="HTH_1"/>
    <property type="match status" value="1"/>
</dbReference>
<keyword evidence="7" id="KW-1185">Reference proteome</keyword>
<evidence type="ECO:0000256" key="1">
    <source>
        <dbReference type="ARBA" id="ARBA00009437"/>
    </source>
</evidence>
<evidence type="ECO:0000313" key="7">
    <source>
        <dbReference type="Proteomes" id="UP001275664"/>
    </source>
</evidence>
<comment type="caution">
    <text evidence="6">The sequence shown here is derived from an EMBL/GenBank/DDBJ whole genome shotgun (WGS) entry which is preliminary data.</text>
</comment>
<evidence type="ECO:0000259" key="5">
    <source>
        <dbReference type="PROSITE" id="PS50931"/>
    </source>
</evidence>
<evidence type="ECO:0000256" key="2">
    <source>
        <dbReference type="ARBA" id="ARBA00023015"/>
    </source>
</evidence>
<dbReference type="SUPFAM" id="SSF46785">
    <property type="entry name" value="Winged helix' DNA-binding domain"/>
    <property type="match status" value="1"/>
</dbReference>
<dbReference type="SUPFAM" id="SSF53850">
    <property type="entry name" value="Periplasmic binding protein-like II"/>
    <property type="match status" value="1"/>
</dbReference>
<organism evidence="6 7">
    <name type="scientific">Scandinavium lactucae</name>
    <dbReference type="NCBI Taxonomy" id="3095028"/>
    <lineage>
        <taxon>Bacteria</taxon>
        <taxon>Pseudomonadati</taxon>
        <taxon>Pseudomonadota</taxon>
        <taxon>Gammaproteobacteria</taxon>
        <taxon>Enterobacterales</taxon>
        <taxon>Enterobacteriaceae</taxon>
        <taxon>Scandinavium</taxon>
    </lineage>
</organism>
<dbReference type="RefSeq" id="WP_319786076.1">
    <property type="nucleotide sequence ID" value="NZ_JAWXRD010000029.1"/>
</dbReference>
<proteinExistence type="inferred from homology"/>
<dbReference type="Gene3D" id="1.10.10.10">
    <property type="entry name" value="Winged helix-like DNA-binding domain superfamily/Winged helix DNA-binding domain"/>
    <property type="match status" value="1"/>
</dbReference>
<dbReference type="InterPro" id="IPR036390">
    <property type="entry name" value="WH_DNA-bd_sf"/>
</dbReference>
<dbReference type="InterPro" id="IPR050389">
    <property type="entry name" value="LysR-type_TF"/>
</dbReference>
<dbReference type="EMBL" id="JAWXRD010000029">
    <property type="protein sequence ID" value="MDX6040680.1"/>
    <property type="molecule type" value="Genomic_DNA"/>
</dbReference>
<dbReference type="PANTHER" id="PTHR30118:SF6">
    <property type="entry name" value="HTH-TYPE TRANSCRIPTIONAL REGULATOR LEUO"/>
    <property type="match status" value="1"/>
</dbReference>
<keyword evidence="4" id="KW-0804">Transcription</keyword>
<gene>
    <name evidence="6" type="ORF">SIK69_10835</name>
</gene>
<sequence>MNEKTLSRDFDYNLIKVLDAVISAGNATKAAKQLSVTPAAVSLALNRLQSFYNEALFVRGKEGLVPTMKALEVHASFRQVIDLVQNTITPEPDNLPANQITILGGDLVENYYLSQLYDNTVFENNIFKHFSNRNLTHKEMKRLLLAGHSDLIVSPVPFTDNDIDCRLIDSFKNFCCICSRDNLLAGVERMSLHNFYSARHAIYHSSLFSAAAANDSHLYNEDVTYQGNRIKSYQSDSIAGIINIIEQTSLIALFPLKLAVFHKNQRKSAINIIQPPSEMTFRPINIYASWKKKKPRSHMVEDIVAMLHTLSSFRR</sequence>
<dbReference type="InterPro" id="IPR036388">
    <property type="entry name" value="WH-like_DNA-bd_sf"/>
</dbReference>
<keyword evidence="3" id="KW-0238">DNA-binding</keyword>
<dbReference type="Gene3D" id="3.40.190.10">
    <property type="entry name" value="Periplasmic binding protein-like II"/>
    <property type="match status" value="2"/>
</dbReference>
<evidence type="ECO:0000313" key="6">
    <source>
        <dbReference type="EMBL" id="MDX6040680.1"/>
    </source>
</evidence>
<dbReference type="PROSITE" id="PS50931">
    <property type="entry name" value="HTH_LYSR"/>
    <property type="match status" value="1"/>
</dbReference>
<evidence type="ECO:0000256" key="4">
    <source>
        <dbReference type="ARBA" id="ARBA00023163"/>
    </source>
</evidence>
<evidence type="ECO:0000256" key="3">
    <source>
        <dbReference type="ARBA" id="ARBA00023125"/>
    </source>
</evidence>
<dbReference type="InterPro" id="IPR000847">
    <property type="entry name" value="LysR_HTH_N"/>
</dbReference>
<feature type="domain" description="HTH lysR-type" evidence="5">
    <location>
        <begin position="10"/>
        <end position="67"/>
    </location>
</feature>
<protein>
    <submittedName>
        <fullName evidence="6">LysR family transcriptional regulator</fullName>
    </submittedName>
</protein>
<accession>A0ABU4QTT7</accession>
<keyword evidence="2" id="KW-0805">Transcription regulation</keyword>
<name>A0ABU4QTT7_9ENTR</name>
<dbReference type="Proteomes" id="UP001275664">
    <property type="component" value="Unassembled WGS sequence"/>
</dbReference>
<comment type="similarity">
    <text evidence="1">Belongs to the LysR transcriptional regulatory family.</text>
</comment>
<dbReference type="PANTHER" id="PTHR30118">
    <property type="entry name" value="HTH-TYPE TRANSCRIPTIONAL REGULATOR LEUO-RELATED"/>
    <property type="match status" value="1"/>
</dbReference>
<reference evidence="6 7" key="1">
    <citation type="submission" date="2023-11" db="EMBL/GenBank/DDBJ databases">
        <title>Scandinavium wanjuensis sp. nov., isolated from lettuce South Korea.</title>
        <authorList>
            <person name="Park J."/>
            <person name="Park S."/>
            <person name="Oh K.K."/>
            <person name="Cho G.S."/>
            <person name="Franz C.M.A.P."/>
        </authorList>
    </citation>
    <scope>NUCLEOTIDE SEQUENCE [LARGE SCALE GENOMIC DNA]</scope>
    <source>
        <strain evidence="6 7">V105_6</strain>
    </source>
</reference>